<dbReference type="EMBL" id="JH767554">
    <property type="protein sequence ID" value="EON61095.1"/>
    <property type="molecule type" value="Genomic_DNA"/>
</dbReference>
<gene>
    <name evidence="2" type="ORF">W97_00306</name>
</gene>
<accession>R7YGT2</accession>
<dbReference type="RefSeq" id="XP_007776412.1">
    <property type="nucleotide sequence ID" value="XM_007778222.1"/>
</dbReference>
<feature type="region of interest" description="Disordered" evidence="1">
    <location>
        <begin position="525"/>
        <end position="586"/>
    </location>
</feature>
<name>R7YGT2_CONA1</name>
<dbReference type="OrthoDB" id="4508208at2759"/>
<reference evidence="3" key="1">
    <citation type="submission" date="2012-06" db="EMBL/GenBank/DDBJ databases">
        <title>The genome sequence of Coniosporium apollinis CBS 100218.</title>
        <authorList>
            <consortium name="The Broad Institute Genome Sequencing Platform"/>
            <person name="Cuomo C."/>
            <person name="Gorbushina A."/>
            <person name="Noack S."/>
            <person name="Walker B."/>
            <person name="Young S.K."/>
            <person name="Zeng Q."/>
            <person name="Gargeya S."/>
            <person name="Fitzgerald M."/>
            <person name="Haas B."/>
            <person name="Abouelleil A."/>
            <person name="Alvarado L."/>
            <person name="Arachchi H.M."/>
            <person name="Berlin A.M."/>
            <person name="Chapman S.B."/>
            <person name="Goldberg J."/>
            <person name="Griggs A."/>
            <person name="Gujja S."/>
            <person name="Hansen M."/>
            <person name="Howarth C."/>
            <person name="Imamovic A."/>
            <person name="Larimer J."/>
            <person name="McCowan C."/>
            <person name="Montmayeur A."/>
            <person name="Murphy C."/>
            <person name="Neiman D."/>
            <person name="Pearson M."/>
            <person name="Priest M."/>
            <person name="Roberts A."/>
            <person name="Saif S."/>
            <person name="Shea T."/>
            <person name="Sisk P."/>
            <person name="Sykes S."/>
            <person name="Wortman J."/>
            <person name="Nusbaum C."/>
            <person name="Birren B."/>
        </authorList>
    </citation>
    <scope>NUCLEOTIDE SEQUENCE [LARGE SCALE GENOMIC DNA]</scope>
    <source>
        <strain evidence="3">CBS 100218</strain>
    </source>
</reference>
<feature type="region of interest" description="Disordered" evidence="1">
    <location>
        <begin position="601"/>
        <end position="633"/>
    </location>
</feature>
<feature type="compositionally biased region" description="Polar residues" evidence="1">
    <location>
        <begin position="553"/>
        <end position="566"/>
    </location>
</feature>
<feature type="compositionally biased region" description="Polar residues" evidence="1">
    <location>
        <begin position="525"/>
        <end position="537"/>
    </location>
</feature>
<evidence type="ECO:0000313" key="2">
    <source>
        <dbReference type="EMBL" id="EON61095.1"/>
    </source>
</evidence>
<feature type="compositionally biased region" description="Acidic residues" evidence="1">
    <location>
        <begin position="28"/>
        <end position="40"/>
    </location>
</feature>
<evidence type="ECO:0000256" key="1">
    <source>
        <dbReference type="SAM" id="MobiDB-lite"/>
    </source>
</evidence>
<feature type="compositionally biased region" description="Polar residues" evidence="1">
    <location>
        <begin position="601"/>
        <end position="616"/>
    </location>
</feature>
<dbReference type="AlphaFoldDB" id="R7YGT2"/>
<proteinExistence type="predicted"/>
<dbReference type="GeneID" id="19897617"/>
<feature type="compositionally biased region" description="Low complexity" evidence="1">
    <location>
        <begin position="567"/>
        <end position="586"/>
    </location>
</feature>
<dbReference type="HOGENOM" id="CLU_413878_0_0_1"/>
<feature type="compositionally biased region" description="Polar residues" evidence="1">
    <location>
        <begin position="41"/>
        <end position="50"/>
    </location>
</feature>
<keyword evidence="3" id="KW-1185">Reference proteome</keyword>
<organism evidence="2 3">
    <name type="scientific">Coniosporium apollinis (strain CBS 100218)</name>
    <name type="common">Rock-inhabiting black yeast</name>
    <dbReference type="NCBI Taxonomy" id="1168221"/>
    <lineage>
        <taxon>Eukaryota</taxon>
        <taxon>Fungi</taxon>
        <taxon>Dikarya</taxon>
        <taxon>Ascomycota</taxon>
        <taxon>Pezizomycotina</taxon>
        <taxon>Dothideomycetes</taxon>
        <taxon>Dothideomycetes incertae sedis</taxon>
        <taxon>Coniosporium</taxon>
    </lineage>
</organism>
<sequence>MTITQVLTVTVDGAPSLTTVTTFPTESATDEAVPEDEVSSDNEASSQDDATVATITRGWTTTQVESASRLTTVTFPSFEDVTDETLSEDATTTQYGSGSGLTTVTIWATQGAADGTTSEEVTATQAGSEPGLATVTVSTSEDVITSTLSQNLSGTQVAGVLDIATVTVTVPAFASPTSTSPSQSSPPSRTLTPWRKLFKTWWEKLYKSDSTGEPTGSFTYPTYKPSGYNGVFYGNVTRSGSTGASAVYLVPSGYGQAGPSNVATGVASMVTGTTNSTLRPSNTTATSDNRPSFFKIHLDLAALVKATLENIRISRRTYEVNVELFADLSWRNERSETNATVNQQGNYKTVMHILDGIVIKMFGNNIINYYYQAGDKVYYSKFCNSCPITPVMKEGDSYVLPPPCEGCANPVMLAKPGQGDVMQVPNNEQAECGLVEYEPPTCVNCEDMPAAPSDMMAWNSPWSSTTTLSGVFSEPTANQSGKWDGLVAKEICVTKAAYLSNQITEVACLNYMGLTTTQTSAFTASPNQGAMTSQTPMPTGGSDPVTAGVMSNGAGTSGTTPGRSVESSAASTTAMSATSSASAQRTAPVQASQVKAVVQESSETNVAVGQPRATSVDSKEVTGKPSPAPAQSTEASIASNSAAKFAGSGFGVVAGLAAAFFLI</sequence>
<dbReference type="Proteomes" id="UP000016924">
    <property type="component" value="Unassembled WGS sequence"/>
</dbReference>
<feature type="region of interest" description="Disordered" evidence="1">
    <location>
        <begin position="25"/>
        <end position="50"/>
    </location>
</feature>
<protein>
    <submittedName>
        <fullName evidence="2">Uncharacterized protein</fullName>
    </submittedName>
</protein>
<evidence type="ECO:0000313" key="3">
    <source>
        <dbReference type="Proteomes" id="UP000016924"/>
    </source>
</evidence>